<keyword evidence="5" id="KW-1185">Reference proteome</keyword>
<dbReference type="Proteomes" id="UP000182470">
    <property type="component" value="Chromosome I"/>
</dbReference>
<evidence type="ECO:0008006" key="6">
    <source>
        <dbReference type="Google" id="ProtNLM"/>
    </source>
</evidence>
<protein>
    <recommendedName>
        <fullName evidence="6">Lipoprotein</fullName>
    </recommendedName>
</protein>
<name>A0A1H0BCK6_9PSED</name>
<feature type="signal peptide" evidence="1">
    <location>
        <begin position="1"/>
        <end position="20"/>
    </location>
</feature>
<evidence type="ECO:0000313" key="3">
    <source>
        <dbReference type="EMBL" id="SDN43358.1"/>
    </source>
</evidence>
<feature type="chain" id="PRO_5009247114" description="Lipoprotein" evidence="1">
    <location>
        <begin position="21"/>
        <end position="122"/>
    </location>
</feature>
<sequence length="122" mass="13044">MHGRTLIIATLLACPTLSVAAMPPLDGKLTGATDGLMYSRAKFTCGAVPADLAADYVKAAKLIAGPSEEYDAAYQQVASRAGNWPDIPNAADRTLECQKAIESLQIKIKLAQRWFPEAYTSS</sequence>
<organism evidence="3 4">
    <name type="scientific">Pseudomonas antarctica</name>
    <dbReference type="NCBI Taxonomy" id="219572"/>
    <lineage>
        <taxon>Bacteria</taxon>
        <taxon>Pseudomonadati</taxon>
        <taxon>Pseudomonadota</taxon>
        <taxon>Gammaproteobacteria</taxon>
        <taxon>Pseudomonadales</taxon>
        <taxon>Pseudomonadaceae</taxon>
        <taxon>Pseudomonas</taxon>
    </lineage>
</organism>
<reference evidence="2 5" key="1">
    <citation type="submission" date="2015-01" db="EMBL/GenBank/DDBJ databases">
        <title>Genome Sequence of Pseudomonas antarctica CMS 35.</title>
        <authorList>
            <person name="Voget S."/>
            <person name="Chow J."/>
            <person name="Daniel R."/>
            <person name="Streit W."/>
        </authorList>
    </citation>
    <scope>NUCLEOTIDE SEQUENCE [LARGE SCALE GENOMIC DNA]</scope>
    <source>
        <strain evidence="2 5">CMS 35</strain>
    </source>
</reference>
<dbReference type="Proteomes" id="UP000748067">
    <property type="component" value="Unassembled WGS sequence"/>
</dbReference>
<dbReference type="EMBL" id="LT629704">
    <property type="protein sequence ID" value="SDN43358.1"/>
    <property type="molecule type" value="Genomic_DNA"/>
</dbReference>
<evidence type="ECO:0000313" key="5">
    <source>
        <dbReference type="Proteomes" id="UP000748067"/>
    </source>
</evidence>
<evidence type="ECO:0000313" key="2">
    <source>
        <dbReference type="EMBL" id="KAF2406396.1"/>
    </source>
</evidence>
<dbReference type="AlphaFoldDB" id="A0A1H0BCK6"/>
<evidence type="ECO:0000256" key="1">
    <source>
        <dbReference type="SAM" id="SignalP"/>
    </source>
</evidence>
<accession>A0A1H0BCK6</accession>
<keyword evidence="1" id="KW-0732">Signal</keyword>
<dbReference type="RefSeq" id="WP_083358824.1">
    <property type="nucleotide sequence ID" value="NZ_JBLHDY010000003.1"/>
</dbReference>
<dbReference type="OrthoDB" id="9909844at2"/>
<evidence type="ECO:0000313" key="4">
    <source>
        <dbReference type="Proteomes" id="UP000182470"/>
    </source>
</evidence>
<proteinExistence type="predicted"/>
<reference evidence="3 4" key="2">
    <citation type="submission" date="2016-10" db="EMBL/GenBank/DDBJ databases">
        <authorList>
            <person name="de Groot N.N."/>
        </authorList>
    </citation>
    <scope>NUCLEOTIDE SEQUENCE [LARGE SCALE GENOMIC DNA]</scope>
    <source>
        <strain evidence="3 4">BS2772</strain>
    </source>
</reference>
<gene>
    <name evidence="2" type="ORF">PSAN_45710</name>
    <name evidence="3" type="ORF">SAMN04490179_4228</name>
</gene>
<dbReference type="EMBL" id="JXDI01000003">
    <property type="protein sequence ID" value="KAF2406396.1"/>
    <property type="molecule type" value="Genomic_DNA"/>
</dbReference>